<evidence type="ECO:0000313" key="2">
    <source>
        <dbReference type="Proteomes" id="UP000321578"/>
    </source>
</evidence>
<reference evidence="1 2" key="1">
    <citation type="submission" date="2019-08" db="EMBL/GenBank/DDBJ databases">
        <title>Genomes of Subsaximicrobium wynnwilliamsii strains.</title>
        <authorList>
            <person name="Bowman J.P."/>
        </authorList>
    </citation>
    <scope>NUCLEOTIDE SEQUENCE [LARGE SCALE GENOMIC DNA]</scope>
    <source>
        <strain evidence="1 2">2-80-2</strain>
    </source>
</reference>
<gene>
    <name evidence="1" type="ORF">ESY86_14210</name>
</gene>
<organism evidence="1 2">
    <name type="scientific">Subsaximicrobium wynnwilliamsii</name>
    <dbReference type="NCBI Taxonomy" id="291179"/>
    <lineage>
        <taxon>Bacteria</taxon>
        <taxon>Pseudomonadati</taxon>
        <taxon>Bacteroidota</taxon>
        <taxon>Flavobacteriia</taxon>
        <taxon>Flavobacteriales</taxon>
        <taxon>Flavobacteriaceae</taxon>
        <taxon>Subsaximicrobium</taxon>
    </lineage>
</organism>
<accession>A0A5C6ZEN9</accession>
<evidence type="ECO:0000313" key="1">
    <source>
        <dbReference type="EMBL" id="TXD88039.1"/>
    </source>
</evidence>
<dbReference type="RefSeq" id="WP_147087257.1">
    <property type="nucleotide sequence ID" value="NZ_VORM01000016.1"/>
</dbReference>
<keyword evidence="2" id="KW-1185">Reference proteome</keyword>
<dbReference type="EMBL" id="VORO01000017">
    <property type="protein sequence ID" value="TXD88039.1"/>
    <property type="molecule type" value="Genomic_DNA"/>
</dbReference>
<sequence>MKFTFQNENKTTHTWKSISEKQVETLPLLVFMNDKFKKSFDCLHPEKKSGASMAFTPTLYISYKVWCMSCDVG</sequence>
<dbReference type="AlphaFoldDB" id="A0A5C6ZEN9"/>
<protein>
    <submittedName>
        <fullName evidence="1">Uncharacterized protein</fullName>
    </submittedName>
</protein>
<comment type="caution">
    <text evidence="1">The sequence shown here is derived from an EMBL/GenBank/DDBJ whole genome shotgun (WGS) entry which is preliminary data.</text>
</comment>
<name>A0A5C6ZEN9_9FLAO</name>
<proteinExistence type="predicted"/>
<dbReference type="Proteomes" id="UP000321578">
    <property type="component" value="Unassembled WGS sequence"/>
</dbReference>